<dbReference type="GO" id="GO:0031177">
    <property type="term" value="F:phosphopantetheine binding"/>
    <property type="evidence" value="ECO:0007669"/>
    <property type="project" value="TreeGrafter"/>
</dbReference>
<dbReference type="PANTHER" id="PTHR45527:SF1">
    <property type="entry name" value="FATTY ACID SYNTHASE"/>
    <property type="match status" value="1"/>
</dbReference>
<accession>G9PC75</accession>
<dbReference type="Gene3D" id="3.30.559.10">
    <property type="entry name" value="Chloramphenicol acetyltransferase-like domain"/>
    <property type="match status" value="1"/>
</dbReference>
<dbReference type="CDD" id="cd19545">
    <property type="entry name" value="FUM14_C_NRPS-like"/>
    <property type="match status" value="1"/>
</dbReference>
<reference evidence="2 3" key="1">
    <citation type="journal article" date="2011" name="Genome Biol.">
        <title>Comparative genome sequence analysis underscores mycoparasitism as the ancestral life style of Trichoderma.</title>
        <authorList>
            <person name="Kubicek C.P."/>
            <person name="Herrera-Estrella A."/>
            <person name="Seidl-Seiboth V."/>
            <person name="Martinez D.A."/>
            <person name="Druzhinina I.S."/>
            <person name="Thon M."/>
            <person name="Zeilinger S."/>
            <person name="Casas-Flores S."/>
            <person name="Horwitz B.A."/>
            <person name="Mukherjee P.K."/>
            <person name="Mukherjee M."/>
            <person name="Kredics L."/>
            <person name="Alcaraz L.D."/>
            <person name="Aerts A."/>
            <person name="Antal Z."/>
            <person name="Atanasova L."/>
            <person name="Cervantes-Badillo M.G."/>
            <person name="Challacombe J."/>
            <person name="Chertkov O."/>
            <person name="McCluskey K."/>
            <person name="Coulpier F."/>
            <person name="Deshpande N."/>
            <person name="von Doehren H."/>
            <person name="Ebbole D.J."/>
            <person name="Esquivel-Naranjo E.U."/>
            <person name="Fekete E."/>
            <person name="Flipphi M."/>
            <person name="Glaser F."/>
            <person name="Gomez-Rodriguez E.Y."/>
            <person name="Gruber S."/>
            <person name="Han C."/>
            <person name="Henrissat B."/>
            <person name="Hermosa R."/>
            <person name="Hernandez-Onate M."/>
            <person name="Karaffa L."/>
            <person name="Kosti I."/>
            <person name="Le Crom S."/>
            <person name="Lindquist E."/>
            <person name="Lucas S."/>
            <person name="Luebeck M."/>
            <person name="Luebeck P.S."/>
            <person name="Margeot A."/>
            <person name="Metz B."/>
            <person name="Misra M."/>
            <person name="Nevalainen H."/>
            <person name="Omann M."/>
            <person name="Packer N."/>
            <person name="Perrone G."/>
            <person name="Uresti-Rivera E.E."/>
            <person name="Salamov A."/>
            <person name="Schmoll M."/>
            <person name="Seiboth B."/>
            <person name="Shapiro H."/>
            <person name="Sukno S."/>
            <person name="Tamayo-Ramos J.A."/>
            <person name="Tisch D."/>
            <person name="Wiest A."/>
            <person name="Wilkinson H.H."/>
            <person name="Zhang M."/>
            <person name="Coutinho P.M."/>
            <person name="Kenerley C.M."/>
            <person name="Monte E."/>
            <person name="Baker S.E."/>
            <person name="Grigoriev I.V."/>
        </authorList>
    </citation>
    <scope>NUCLEOTIDE SEQUENCE [LARGE SCALE GENOMIC DNA]</scope>
    <source>
        <strain evidence="3">ATCC 20476 / IMI 206040</strain>
    </source>
</reference>
<dbReference type="OrthoDB" id="5106613at2759"/>
<dbReference type="GO" id="GO:0003824">
    <property type="term" value="F:catalytic activity"/>
    <property type="evidence" value="ECO:0007669"/>
    <property type="project" value="InterPro"/>
</dbReference>
<evidence type="ECO:0000259" key="1">
    <source>
        <dbReference type="Pfam" id="PF00668"/>
    </source>
</evidence>
<feature type="non-terminal residue" evidence="2">
    <location>
        <position position="258"/>
    </location>
</feature>
<organism evidence="2 3">
    <name type="scientific">Hypocrea atroviridis (strain ATCC 20476 / IMI 206040)</name>
    <name type="common">Trichoderma atroviride</name>
    <dbReference type="NCBI Taxonomy" id="452589"/>
    <lineage>
        <taxon>Eukaryota</taxon>
        <taxon>Fungi</taxon>
        <taxon>Dikarya</taxon>
        <taxon>Ascomycota</taxon>
        <taxon>Pezizomycotina</taxon>
        <taxon>Sordariomycetes</taxon>
        <taxon>Hypocreomycetidae</taxon>
        <taxon>Hypocreales</taxon>
        <taxon>Hypocreaceae</taxon>
        <taxon>Trichoderma</taxon>
    </lineage>
</organism>
<dbReference type="Proteomes" id="UP000005426">
    <property type="component" value="Unassembled WGS sequence"/>
</dbReference>
<dbReference type="eggNOG" id="KOG1178">
    <property type="taxonomic scope" value="Eukaryota"/>
</dbReference>
<dbReference type="SUPFAM" id="SSF52777">
    <property type="entry name" value="CoA-dependent acyltransferases"/>
    <property type="match status" value="2"/>
</dbReference>
<dbReference type="PANTHER" id="PTHR45527">
    <property type="entry name" value="NONRIBOSOMAL PEPTIDE SYNTHETASE"/>
    <property type="match status" value="1"/>
</dbReference>
<dbReference type="STRING" id="452589.G9PC75"/>
<dbReference type="HOGENOM" id="CLU_1079899_0_0_1"/>
<dbReference type="AlphaFoldDB" id="G9PC75"/>
<gene>
    <name evidence="2" type="ORF">TRIATDRAFT_48302</name>
</gene>
<dbReference type="GO" id="GO:0044550">
    <property type="term" value="P:secondary metabolite biosynthetic process"/>
    <property type="evidence" value="ECO:0007669"/>
    <property type="project" value="TreeGrafter"/>
</dbReference>
<dbReference type="InterPro" id="IPR023213">
    <property type="entry name" value="CAT-like_dom_sf"/>
</dbReference>
<sequence>MALAVKQPGSYIAKHVYRLAETIDVGHFKASWEQTVQLCSNLRTRIVMNEGASLQVVIDNDISWDETSDLSLAAYLDEELVMEYGSRLSRYTIVGDSNGPKYFVWTAHHAVIDGWTVQINLETLQRIYNNRPAPTLQPYANFINYIRQLDQQAAADYWISELEGAQRPTFPPAGPLFQAAASDTSATRVLNTRIAFPSFDKSSITKPSVLRAAWAIILGRYSDTDDVCFGVTTSGRQAPVQGLLDMAGPAICTLPVRI</sequence>
<dbReference type="InterPro" id="IPR001242">
    <property type="entry name" value="Condensation_dom"/>
</dbReference>
<dbReference type="GO" id="GO:0043041">
    <property type="term" value="P:amino acid activation for nonribosomal peptide biosynthetic process"/>
    <property type="evidence" value="ECO:0007669"/>
    <property type="project" value="TreeGrafter"/>
</dbReference>
<protein>
    <submittedName>
        <fullName evidence="2">Non-ribosomal peptide synthetase</fullName>
    </submittedName>
</protein>
<evidence type="ECO:0000313" key="3">
    <source>
        <dbReference type="Proteomes" id="UP000005426"/>
    </source>
</evidence>
<dbReference type="GO" id="GO:0005737">
    <property type="term" value="C:cytoplasm"/>
    <property type="evidence" value="ECO:0007669"/>
    <property type="project" value="TreeGrafter"/>
</dbReference>
<dbReference type="OMA" id="CASPRNQ"/>
<name>G9PC75_HYPAI</name>
<comment type="caution">
    <text evidence="2">The sequence shown here is derived from an EMBL/GenBank/DDBJ whole genome shotgun (WGS) entry which is preliminary data.</text>
</comment>
<feature type="domain" description="Condensation" evidence="1">
    <location>
        <begin position="7"/>
        <end position="258"/>
    </location>
</feature>
<dbReference type="EMBL" id="ABDG02000029">
    <property type="protein sequence ID" value="EHK39858.1"/>
    <property type="molecule type" value="Genomic_DNA"/>
</dbReference>
<evidence type="ECO:0000313" key="2">
    <source>
        <dbReference type="EMBL" id="EHK39858.1"/>
    </source>
</evidence>
<keyword evidence="3" id="KW-1185">Reference proteome</keyword>
<proteinExistence type="predicted"/>
<dbReference type="Pfam" id="PF00668">
    <property type="entry name" value="Condensation"/>
    <property type="match status" value="1"/>
</dbReference>
<dbReference type="Gene3D" id="3.30.559.30">
    <property type="entry name" value="Nonribosomal peptide synthetase, condensation domain"/>
    <property type="match status" value="1"/>
</dbReference>